<feature type="transmembrane region" description="Helical" evidence="10">
    <location>
        <begin position="481"/>
        <end position="504"/>
    </location>
</feature>
<feature type="transmembrane region" description="Helical" evidence="10">
    <location>
        <begin position="237"/>
        <end position="266"/>
    </location>
</feature>
<protein>
    <recommendedName>
        <fullName evidence="10">Probable lipid II flippase MurJ</fullName>
    </recommendedName>
</protein>
<keyword evidence="6 10" id="KW-1133">Transmembrane helix</keyword>
<feature type="transmembrane region" description="Helical" evidence="10">
    <location>
        <begin position="31"/>
        <end position="51"/>
    </location>
</feature>
<feature type="transmembrane region" description="Helical" evidence="10">
    <location>
        <begin position="83"/>
        <end position="112"/>
    </location>
</feature>
<evidence type="ECO:0000313" key="12">
    <source>
        <dbReference type="EMBL" id="AWH90461.1"/>
    </source>
</evidence>
<comment type="similarity">
    <text evidence="9 10 11">Belongs to the MurJ/MviN family.</text>
</comment>
<feature type="transmembrane region" description="Helical" evidence="10">
    <location>
        <begin position="357"/>
        <end position="377"/>
    </location>
</feature>
<dbReference type="InterPro" id="IPR051050">
    <property type="entry name" value="Lipid_II_flippase_MurJ/MviN"/>
</dbReference>
<dbReference type="GO" id="GO:0009252">
    <property type="term" value="P:peptidoglycan biosynthetic process"/>
    <property type="evidence" value="ECO:0007669"/>
    <property type="project" value="UniProtKB-UniRule"/>
</dbReference>
<feature type="transmembrane region" description="Helical" evidence="10">
    <location>
        <begin position="313"/>
        <end position="337"/>
    </location>
</feature>
<organism evidence="12 13">
    <name type="scientific">Buchnera aphidicola</name>
    <name type="common">Melanaphis sacchari</name>
    <dbReference type="NCBI Taxonomy" id="2173854"/>
    <lineage>
        <taxon>Bacteria</taxon>
        <taxon>Pseudomonadati</taxon>
        <taxon>Pseudomonadota</taxon>
        <taxon>Gammaproteobacteria</taxon>
        <taxon>Enterobacterales</taxon>
        <taxon>Erwiniaceae</taxon>
        <taxon>Buchnera</taxon>
    </lineage>
</organism>
<dbReference type="GO" id="GO:0015648">
    <property type="term" value="F:lipid-linked peptidoglycan transporter activity"/>
    <property type="evidence" value="ECO:0007669"/>
    <property type="project" value="UniProtKB-UniRule"/>
</dbReference>
<dbReference type="Proteomes" id="UP000244884">
    <property type="component" value="Chromosome"/>
</dbReference>
<keyword evidence="10 11" id="KW-0961">Cell wall biogenesis/degradation</keyword>
<evidence type="ECO:0000313" key="13">
    <source>
        <dbReference type="Proteomes" id="UP000244884"/>
    </source>
</evidence>
<dbReference type="PANTHER" id="PTHR47019">
    <property type="entry name" value="LIPID II FLIPPASE MURJ"/>
    <property type="match status" value="1"/>
</dbReference>
<evidence type="ECO:0000256" key="10">
    <source>
        <dbReference type="HAMAP-Rule" id="MF_02078"/>
    </source>
</evidence>
<evidence type="ECO:0000256" key="2">
    <source>
        <dbReference type="ARBA" id="ARBA00022475"/>
    </source>
</evidence>
<keyword evidence="10" id="KW-0997">Cell inner membrane</keyword>
<keyword evidence="7 10" id="KW-0472">Membrane</keyword>
<accession>A0A2U8DG31</accession>
<dbReference type="EMBL" id="CP029161">
    <property type="protein sequence ID" value="AWH90461.1"/>
    <property type="molecule type" value="Genomic_DNA"/>
</dbReference>
<evidence type="ECO:0000256" key="6">
    <source>
        <dbReference type="ARBA" id="ARBA00022989"/>
    </source>
</evidence>
<dbReference type="GO" id="GO:0005886">
    <property type="term" value="C:plasma membrane"/>
    <property type="evidence" value="ECO:0007669"/>
    <property type="project" value="UniProtKB-SubCell"/>
</dbReference>
<dbReference type="CDD" id="cd13123">
    <property type="entry name" value="MATE_MurJ_like"/>
    <property type="match status" value="1"/>
</dbReference>
<feature type="transmembrane region" description="Helical" evidence="10">
    <location>
        <begin position="272"/>
        <end position="292"/>
    </location>
</feature>
<name>A0A2U8DG31_9GAMM</name>
<evidence type="ECO:0000256" key="5">
    <source>
        <dbReference type="ARBA" id="ARBA00022984"/>
    </source>
</evidence>
<comment type="subcellular location">
    <subcellularLocation>
        <location evidence="10">Cell inner membrane</location>
        <topology evidence="10">Multi-pass membrane protein</topology>
    </subcellularLocation>
    <subcellularLocation>
        <location evidence="1">Cell membrane</location>
        <topology evidence="1">Multi-pass membrane protein</topology>
    </subcellularLocation>
</comment>
<feature type="transmembrane region" description="Helical" evidence="10">
    <location>
        <begin position="448"/>
        <end position="469"/>
    </location>
</feature>
<evidence type="ECO:0000256" key="7">
    <source>
        <dbReference type="ARBA" id="ARBA00023136"/>
    </source>
</evidence>
<feature type="transmembrane region" description="Helical" evidence="10">
    <location>
        <begin position="384"/>
        <end position="404"/>
    </location>
</feature>
<keyword evidence="10 11" id="KW-0813">Transport</keyword>
<evidence type="ECO:0000256" key="8">
    <source>
        <dbReference type="ARBA" id="ARBA00060041"/>
    </source>
</evidence>
<keyword evidence="2 10" id="KW-1003">Cell membrane</keyword>
<keyword evidence="3 10" id="KW-0812">Transmembrane</keyword>
<evidence type="ECO:0000256" key="9">
    <source>
        <dbReference type="ARBA" id="ARBA00061532"/>
    </source>
</evidence>
<dbReference type="Pfam" id="PF03023">
    <property type="entry name" value="MurJ"/>
    <property type="match status" value="1"/>
</dbReference>
<feature type="transmembrane region" description="Helical" evidence="10">
    <location>
        <begin position="410"/>
        <end position="427"/>
    </location>
</feature>
<gene>
    <name evidence="12" type="primary">mviN</name>
    <name evidence="10" type="synonym">murJ</name>
    <name evidence="12" type="ORF">DD681_01375</name>
</gene>
<dbReference type="HAMAP" id="MF_02078">
    <property type="entry name" value="MurJ_MviN"/>
    <property type="match status" value="1"/>
</dbReference>
<feature type="transmembrane region" description="Helical" evidence="10">
    <location>
        <begin position="184"/>
        <end position="203"/>
    </location>
</feature>
<dbReference type="GO" id="GO:0071555">
    <property type="term" value="P:cell wall organization"/>
    <property type="evidence" value="ECO:0007669"/>
    <property type="project" value="UniProtKB-UniRule"/>
</dbReference>
<dbReference type="UniPathway" id="UPA00219"/>
<keyword evidence="5 10" id="KW-0573">Peptidoglycan synthesis</keyword>
<reference evidence="12 13" key="1">
    <citation type="submission" date="2018-04" db="EMBL/GenBank/DDBJ databases">
        <title>Genome sequence of Buchnera aphidicola from Melaphis sacchari.</title>
        <authorList>
            <person name="Geib S.M."/>
            <person name="Palmer N.A."/>
            <person name="Sattler S.E."/>
            <person name="Sarath G."/>
        </authorList>
    </citation>
    <scope>NUCLEOTIDE SEQUENCE [LARGE SCALE GENOMIC DNA]</scope>
    <source>
        <strain evidence="12 13">LSU</strain>
    </source>
</reference>
<evidence type="ECO:0000256" key="4">
    <source>
        <dbReference type="ARBA" id="ARBA00022960"/>
    </source>
</evidence>
<dbReference type="OrthoDB" id="9816572at2"/>
<evidence type="ECO:0000256" key="1">
    <source>
        <dbReference type="ARBA" id="ARBA00004651"/>
    </source>
</evidence>
<evidence type="ECO:0000256" key="11">
    <source>
        <dbReference type="PIRNR" id="PIRNR002869"/>
    </source>
</evidence>
<dbReference type="GO" id="GO:0034204">
    <property type="term" value="P:lipid translocation"/>
    <property type="evidence" value="ECO:0007669"/>
    <property type="project" value="TreeGrafter"/>
</dbReference>
<dbReference type="PIRSF" id="PIRSF002869">
    <property type="entry name" value="MviN"/>
    <property type="match status" value="1"/>
</dbReference>
<sequence>MNILKSLLSLSIITLTSRILGFIRDLMIAHIFGASIFTDAFFLAFKIPNLLRQFFSEGIFYQSFVPILIDYKVKKREIDIQNLIASISGFIIFVLFIITIFGIIFSCFLISLNAPGFFKSPEKLKLSCVLLKIMFPYVLLVSLSSLYSSILNSWNYFSIPAISSILLNASIIIFSFFFHSYFHPSVIILAWSVIIGGFFQLFYQFPHLYKINMLVIPKINFRNTDLLKFLKKIGPSFLGVIANQVSLVCNTIFSSLLISGSISWMYYADRLIEFPIGMLGTSLGTILFTYLSKSRSKGIKLEQKRLLIWGFRLSLILSIPSSVVLFILAKPLIIVLFKYGKFTDFDVLMIAKALKLYSFGLVSFILVKILISIFYAYQEINIPMRISIIISLLTQLINPFLIFYFQHAGLALSFSISGWISFFLLYRKLSQKNIFFFKFNDFIFFCRLLFATFIMIISINIMLYFVPAWDIGSIFDKIKRLFSILFISGAVYLISLYSMGIYLLDYSNISSVHNNTKR</sequence>
<comment type="pathway">
    <text evidence="10">Cell wall biogenesis; peptidoglycan biosynthesis.</text>
</comment>
<dbReference type="NCBIfam" id="TIGR01695">
    <property type="entry name" value="murJ_mviN"/>
    <property type="match status" value="1"/>
</dbReference>
<dbReference type="InterPro" id="IPR004268">
    <property type="entry name" value="MurJ"/>
</dbReference>
<proteinExistence type="inferred from homology"/>
<dbReference type="AlphaFoldDB" id="A0A2U8DG31"/>
<dbReference type="PRINTS" id="PR01806">
    <property type="entry name" value="VIRFACTRMVIN"/>
</dbReference>
<dbReference type="PANTHER" id="PTHR47019:SF1">
    <property type="entry name" value="LIPID II FLIPPASE MURJ"/>
    <property type="match status" value="1"/>
</dbReference>
<evidence type="ECO:0000256" key="3">
    <source>
        <dbReference type="ARBA" id="ARBA00022692"/>
    </source>
</evidence>
<comment type="function">
    <text evidence="8 10 11">Involved in peptidoglycan biosynthesis. Transports lipid-linked peptidoglycan precursors from the inner to the outer leaflet of the cytoplasmic membrane.</text>
</comment>
<keyword evidence="4 10" id="KW-0133">Cell shape</keyword>
<dbReference type="GO" id="GO:0008360">
    <property type="term" value="P:regulation of cell shape"/>
    <property type="evidence" value="ECO:0007669"/>
    <property type="project" value="UniProtKB-UniRule"/>
</dbReference>
<dbReference type="RefSeq" id="WP_158341232.1">
    <property type="nucleotide sequence ID" value="NZ_CP029161.1"/>
</dbReference>
<feature type="transmembrane region" description="Helical" evidence="10">
    <location>
        <begin position="124"/>
        <end position="147"/>
    </location>
</feature>
<feature type="transmembrane region" description="Helical" evidence="10">
    <location>
        <begin position="154"/>
        <end position="178"/>
    </location>
</feature>